<evidence type="ECO:0000313" key="2">
    <source>
        <dbReference type="Proteomes" id="UP000248646"/>
    </source>
</evidence>
<keyword evidence="2" id="KW-1185">Reference proteome</keyword>
<protein>
    <submittedName>
        <fullName evidence="1">Uncharacterized protein</fullName>
    </submittedName>
</protein>
<dbReference type="AlphaFoldDB" id="A0A2W7MWV1"/>
<organism evidence="1 2">
    <name type="scientific">Psychrobacillus insolitus</name>
    <dbReference type="NCBI Taxonomy" id="1461"/>
    <lineage>
        <taxon>Bacteria</taxon>
        <taxon>Bacillati</taxon>
        <taxon>Bacillota</taxon>
        <taxon>Bacilli</taxon>
        <taxon>Bacillales</taxon>
        <taxon>Bacillaceae</taxon>
        <taxon>Psychrobacillus</taxon>
    </lineage>
</organism>
<name>A0A2W7MWV1_9BACI</name>
<gene>
    <name evidence="1" type="ORF">C7437_1011385</name>
</gene>
<dbReference type="Proteomes" id="UP000248646">
    <property type="component" value="Unassembled WGS sequence"/>
</dbReference>
<reference evidence="1 2" key="1">
    <citation type="submission" date="2018-06" db="EMBL/GenBank/DDBJ databases">
        <title>Genomic Encyclopedia of Type Strains, Phase IV (KMG-IV): sequencing the most valuable type-strain genomes for metagenomic binning, comparative biology and taxonomic classification.</title>
        <authorList>
            <person name="Goeker M."/>
        </authorList>
    </citation>
    <scope>NUCLEOTIDE SEQUENCE [LARGE SCALE GENOMIC DNA]</scope>
    <source>
        <strain evidence="1 2">DSM 5</strain>
    </source>
</reference>
<dbReference type="EMBL" id="QKZI01000001">
    <property type="protein sequence ID" value="PZX08261.1"/>
    <property type="molecule type" value="Genomic_DNA"/>
</dbReference>
<evidence type="ECO:0000313" key="1">
    <source>
        <dbReference type="EMBL" id="PZX08261.1"/>
    </source>
</evidence>
<comment type="caution">
    <text evidence="1">The sequence shown here is derived from an EMBL/GenBank/DDBJ whole genome shotgun (WGS) entry which is preliminary data.</text>
</comment>
<dbReference type="RefSeq" id="WP_111438850.1">
    <property type="nucleotide sequence ID" value="NZ_QKZI01000001.1"/>
</dbReference>
<sequence>MFKKLFGSKSEKETTEQVEKMDLITNDKDYYTISSEIIGKVLELAKSSLEGSKLHTGNIPEKKII</sequence>
<accession>A0A2W7MWV1</accession>
<proteinExistence type="predicted"/>